<sequence>MKNTYDDIDKLLKDMRSDIEDTLSKEVFEEVRDIEMEHVYRDVLSTYSPKIYDRRGTSGIDDPRNVIGYVKDMSLEVDNVTPFNDGYGTYNRGNDLADLINEGDGGASHLYYDFTGNFIQPRPFLDNTQEEIDKTDRVDRALEKGLKRRGHDIS</sequence>
<reference evidence="1 2" key="1">
    <citation type="submission" date="2018-08" db="EMBL/GenBank/DDBJ databases">
        <title>A genome reference for cultivated species of the human gut microbiota.</title>
        <authorList>
            <person name="Zou Y."/>
            <person name="Xue W."/>
            <person name="Luo G."/>
        </authorList>
    </citation>
    <scope>NUCLEOTIDE SEQUENCE [LARGE SCALE GENOMIC DNA]</scope>
    <source>
        <strain evidence="1 2">AF31-21AC</strain>
    </source>
</reference>
<name>A0A415TNJ0_9FIRM</name>
<accession>A0A415TNJ0</accession>
<dbReference type="EMBL" id="QRQN01000035">
    <property type="protein sequence ID" value="RHN03508.1"/>
    <property type="molecule type" value="Genomic_DNA"/>
</dbReference>
<evidence type="ECO:0008006" key="3">
    <source>
        <dbReference type="Google" id="ProtNLM"/>
    </source>
</evidence>
<evidence type="ECO:0000313" key="1">
    <source>
        <dbReference type="EMBL" id="RHN03508.1"/>
    </source>
</evidence>
<dbReference type="AlphaFoldDB" id="A0A415TNJ0"/>
<protein>
    <recommendedName>
        <fullName evidence="3">HK97 gp10 family phage protein</fullName>
    </recommendedName>
</protein>
<dbReference type="RefSeq" id="WP_118489455.1">
    <property type="nucleotide sequence ID" value="NZ_QRQN01000035.1"/>
</dbReference>
<evidence type="ECO:0000313" key="2">
    <source>
        <dbReference type="Proteomes" id="UP000283586"/>
    </source>
</evidence>
<organism evidence="1 2">
    <name type="scientific">Roseburia intestinalis</name>
    <dbReference type="NCBI Taxonomy" id="166486"/>
    <lineage>
        <taxon>Bacteria</taxon>
        <taxon>Bacillati</taxon>
        <taxon>Bacillota</taxon>
        <taxon>Clostridia</taxon>
        <taxon>Lachnospirales</taxon>
        <taxon>Lachnospiraceae</taxon>
        <taxon>Roseburia</taxon>
    </lineage>
</organism>
<dbReference type="Proteomes" id="UP000283586">
    <property type="component" value="Unassembled WGS sequence"/>
</dbReference>
<gene>
    <name evidence="1" type="ORF">DWZ31_18480</name>
</gene>
<proteinExistence type="predicted"/>
<comment type="caution">
    <text evidence="1">The sequence shown here is derived from an EMBL/GenBank/DDBJ whole genome shotgun (WGS) entry which is preliminary data.</text>
</comment>